<dbReference type="AlphaFoldDB" id="A0A6P2C9F0"/>
<evidence type="ECO:0000259" key="1">
    <source>
        <dbReference type="Pfam" id="PF08940"/>
    </source>
</evidence>
<dbReference type="EMBL" id="RPFW01000001">
    <property type="protein sequence ID" value="TVZ06986.1"/>
    <property type="molecule type" value="Genomic_DNA"/>
</dbReference>
<evidence type="ECO:0000313" key="2">
    <source>
        <dbReference type="EMBL" id="TVZ06986.1"/>
    </source>
</evidence>
<dbReference type="Gene3D" id="2.30.30.440">
    <property type="entry name" value="Domain of unknown function DUF1918"/>
    <property type="match status" value="1"/>
</dbReference>
<dbReference type="InterPro" id="IPR015035">
    <property type="entry name" value="DUF1918"/>
</dbReference>
<name>A0A6P2C9F0_9ACTN</name>
<dbReference type="Pfam" id="PF08940">
    <property type="entry name" value="DUF1918"/>
    <property type="match status" value="1"/>
</dbReference>
<evidence type="ECO:0000313" key="3">
    <source>
        <dbReference type="Proteomes" id="UP000460272"/>
    </source>
</evidence>
<dbReference type="RefSeq" id="WP_145851741.1">
    <property type="nucleotide sequence ID" value="NZ_RPFW01000001.1"/>
</dbReference>
<accession>A0A6P2C9F0</accession>
<comment type="caution">
    <text evidence="2">The sequence shown here is derived from an EMBL/GenBank/DDBJ whole genome shotgun (WGS) entry which is preliminary data.</text>
</comment>
<keyword evidence="3" id="KW-1185">Reference proteome</keyword>
<protein>
    <submittedName>
        <fullName evidence="2">DUF1918 domain-containing protein</fullName>
    </submittedName>
</protein>
<proteinExistence type="predicted"/>
<feature type="domain" description="DUF1918" evidence="1">
    <location>
        <begin position="1"/>
        <end position="57"/>
    </location>
</feature>
<sequence length="67" mass="7249">MEATIGDEIRIHGNTVGHGDKSGEIIEVHGVRGEPPYLVRFPDGQTRLLFPGPDAVIVPRQRSGSES</sequence>
<gene>
    <name evidence="2" type="ORF">EAS64_06580</name>
</gene>
<organism evidence="2 3">
    <name type="scientific">Trebonia kvetii</name>
    <dbReference type="NCBI Taxonomy" id="2480626"/>
    <lineage>
        <taxon>Bacteria</taxon>
        <taxon>Bacillati</taxon>
        <taxon>Actinomycetota</taxon>
        <taxon>Actinomycetes</taxon>
        <taxon>Streptosporangiales</taxon>
        <taxon>Treboniaceae</taxon>
        <taxon>Trebonia</taxon>
    </lineage>
</organism>
<dbReference type="OrthoDB" id="4828144at2"/>
<reference evidence="2 3" key="1">
    <citation type="submission" date="2018-11" db="EMBL/GenBank/DDBJ databases">
        <title>Trebonia kvetii gen.nov., sp.nov., a novel acidophilic actinobacterium, and proposal of the new actinobacterial family Treboniaceae fam. nov.</title>
        <authorList>
            <person name="Rapoport D."/>
            <person name="Sagova-Mareckova M."/>
            <person name="Sedlacek I."/>
            <person name="Provaznik J."/>
            <person name="Kralova S."/>
            <person name="Pavlinic D."/>
            <person name="Benes V."/>
            <person name="Kopecky J."/>
        </authorList>
    </citation>
    <scope>NUCLEOTIDE SEQUENCE [LARGE SCALE GENOMIC DNA]</scope>
    <source>
        <strain evidence="2 3">15Tr583</strain>
    </source>
</reference>
<dbReference type="SUPFAM" id="SSF50118">
    <property type="entry name" value="Cell growth inhibitor/plasmid maintenance toxic component"/>
    <property type="match status" value="1"/>
</dbReference>
<dbReference type="Proteomes" id="UP000460272">
    <property type="component" value="Unassembled WGS sequence"/>
</dbReference>